<protein>
    <submittedName>
        <fullName evidence="2">DUF397 domain-containing protein</fullName>
    </submittedName>
</protein>
<dbReference type="RefSeq" id="WP_231332653.1">
    <property type="nucleotide sequence ID" value="NZ_CP059572.1"/>
</dbReference>
<evidence type="ECO:0000313" key="3">
    <source>
        <dbReference type="Proteomes" id="UP001049518"/>
    </source>
</evidence>
<proteinExistence type="predicted"/>
<organism evidence="2 3">
    <name type="scientific">Actinomadura graeca</name>
    <dbReference type="NCBI Taxonomy" id="2750812"/>
    <lineage>
        <taxon>Bacteria</taxon>
        <taxon>Bacillati</taxon>
        <taxon>Actinomycetota</taxon>
        <taxon>Actinomycetes</taxon>
        <taxon>Streptosporangiales</taxon>
        <taxon>Thermomonosporaceae</taxon>
        <taxon>Actinomadura</taxon>
    </lineage>
</organism>
<keyword evidence="3" id="KW-1185">Reference proteome</keyword>
<evidence type="ECO:0000313" key="2">
    <source>
        <dbReference type="EMBL" id="QXJ19638.1"/>
    </source>
</evidence>
<feature type="domain" description="DUF397" evidence="1">
    <location>
        <begin position="8"/>
        <end position="60"/>
    </location>
</feature>
<dbReference type="Proteomes" id="UP001049518">
    <property type="component" value="Chromosome"/>
</dbReference>
<dbReference type="Pfam" id="PF04149">
    <property type="entry name" value="DUF397"/>
    <property type="match status" value="1"/>
</dbReference>
<name>A0ABX8QM77_9ACTN</name>
<accession>A0ABX8QM77</accession>
<reference evidence="2" key="1">
    <citation type="submission" date="2020-07" db="EMBL/GenBank/DDBJ databases">
        <authorList>
            <person name="Tarantini F.S."/>
            <person name="Hong K.W."/>
            <person name="Chan K.G."/>
        </authorList>
    </citation>
    <scope>NUCLEOTIDE SEQUENCE</scope>
    <source>
        <strain evidence="2">32-07</strain>
    </source>
</reference>
<evidence type="ECO:0000259" key="1">
    <source>
        <dbReference type="Pfam" id="PF04149"/>
    </source>
</evidence>
<dbReference type="InterPro" id="IPR007278">
    <property type="entry name" value="DUF397"/>
</dbReference>
<gene>
    <name evidence="2" type="ORF">AGRA3207_000200</name>
</gene>
<dbReference type="EMBL" id="CP059572">
    <property type="protein sequence ID" value="QXJ19638.1"/>
    <property type="molecule type" value="Genomic_DNA"/>
</dbReference>
<sequence length="66" mass="7096">MRADLAAATWRKSSRSNAEQACVEVARMSNVVGIRDSKRPEGGHLALTPAAFGDLIAWVRTGDVDL</sequence>